<dbReference type="AlphaFoldDB" id="A0A1I9G421"/>
<evidence type="ECO:0000313" key="1">
    <source>
        <dbReference type="EMBL" id="CDQ03302.1"/>
    </source>
</evidence>
<organism evidence="1">
    <name type="scientific">Brugia malayi</name>
    <name type="common">Filarial nematode worm</name>
    <dbReference type="NCBI Taxonomy" id="6279"/>
    <lineage>
        <taxon>Eukaryota</taxon>
        <taxon>Metazoa</taxon>
        <taxon>Ecdysozoa</taxon>
        <taxon>Nematoda</taxon>
        <taxon>Chromadorea</taxon>
        <taxon>Rhabditida</taxon>
        <taxon>Spirurina</taxon>
        <taxon>Spiruromorpha</taxon>
        <taxon>Filarioidea</taxon>
        <taxon>Onchocercidae</taxon>
        <taxon>Brugia</taxon>
    </lineage>
</organism>
<dbReference type="EMBL" id="LN856180">
    <property type="protein sequence ID" value="CDQ03302.1"/>
    <property type="molecule type" value="Genomic_DNA"/>
</dbReference>
<protein>
    <submittedName>
        <fullName evidence="1">Bm1116</fullName>
    </submittedName>
</protein>
<reference evidence="1" key="2">
    <citation type="submission" date="2012-12" db="EMBL/GenBank/DDBJ databases">
        <authorList>
            <consortium name="WormBase Consortium"/>
            <person name="Ghedin E."/>
            <person name="Paulini M."/>
        </authorList>
    </citation>
    <scope>NUCLEOTIDE SEQUENCE</scope>
    <source>
        <strain evidence="1">FR3</strain>
    </source>
</reference>
<name>A0A1I9G421_BRUMA</name>
<gene>
    <name evidence="1" type="primary">Bm1116</name>
    <name evidence="1" type="ORF">BM_Bm1116</name>
</gene>
<sequence length="48" mass="5725">MNRQIAILSKSHKLKKQQEQTCKRQMYEAAVFLKSCKLMDHVTEVLCW</sequence>
<accession>A0A1I9G421</accession>
<proteinExistence type="predicted"/>
<reference evidence="1" key="1">
    <citation type="journal article" date="2007" name="Science">
        <title>Draft genome of the filarial nematode parasite Brugia malayi.</title>
        <authorList>
            <person name="Ghedin E."/>
            <person name="Wang S."/>
            <person name="Spiro D."/>
            <person name="Caler E."/>
            <person name="Zhao Q."/>
            <person name="Crabtree J."/>
            <person name="Allen J.E."/>
            <person name="Delcher A.L."/>
            <person name="Guiliano D.B."/>
            <person name="Miranda-Saavedra D."/>
            <person name="Angiuoli S.V."/>
            <person name="Creasy T."/>
            <person name="Amedeo P."/>
            <person name="Haas B."/>
            <person name="El-Sayed N.M."/>
            <person name="Wortman J.R."/>
            <person name="Feldblyum T."/>
            <person name="Tallon L."/>
            <person name="Schatz M."/>
            <person name="Shumway M."/>
            <person name="Koo H."/>
            <person name="Salzberg S.L."/>
            <person name="Schobel S."/>
            <person name="Pertea M."/>
            <person name="Pop M."/>
            <person name="White O."/>
            <person name="Barton G.J."/>
            <person name="Carlow C.K."/>
            <person name="Crawford M.J."/>
            <person name="Daub J."/>
            <person name="Dimmic M.W."/>
            <person name="Estes C.F."/>
            <person name="Foster J.M."/>
            <person name="Ganatra M."/>
            <person name="Gregory W.F."/>
            <person name="Johnson N.M."/>
            <person name="Jin J."/>
            <person name="Komuniecki R."/>
            <person name="Korf I."/>
            <person name="Kumar S."/>
            <person name="Laney S."/>
            <person name="Li B.W."/>
            <person name="Li W."/>
            <person name="Lindblom T.H."/>
            <person name="Lustigman S."/>
            <person name="Ma D."/>
            <person name="Maina C.V."/>
            <person name="Martin D.M."/>
            <person name="McCarter J.P."/>
            <person name="McReynolds L."/>
            <person name="Mitreva M."/>
            <person name="Nutman T.B."/>
            <person name="Parkinson J."/>
            <person name="Peregrin-Alvarez J.M."/>
            <person name="Poole C."/>
            <person name="Ren Q."/>
            <person name="Saunders L."/>
            <person name="Sluder A.E."/>
            <person name="Smith K."/>
            <person name="Stanke M."/>
            <person name="Unnasch T.R."/>
            <person name="Ware J."/>
            <person name="Wei A.D."/>
            <person name="Weil G."/>
            <person name="Williams D.J."/>
            <person name="Zhang Y."/>
            <person name="Williams S.A."/>
            <person name="Fraser-Liggett C."/>
            <person name="Slatko B."/>
            <person name="Blaxter M.L."/>
            <person name="Scott A.L."/>
        </authorList>
    </citation>
    <scope>NUCLEOTIDE SEQUENCE</scope>
    <source>
        <strain evidence="1">FR3</strain>
    </source>
</reference>